<dbReference type="Gene3D" id="3.10.105.10">
    <property type="entry name" value="Dipeptide-binding Protein, Domain 3"/>
    <property type="match status" value="1"/>
</dbReference>
<dbReference type="CDD" id="cd00995">
    <property type="entry name" value="PBP2_NikA_DppA_OppA_like"/>
    <property type="match status" value="1"/>
</dbReference>
<dbReference type="AlphaFoldDB" id="A0A9D2RQR9"/>
<dbReference type="PANTHER" id="PTHR30290">
    <property type="entry name" value="PERIPLASMIC BINDING COMPONENT OF ABC TRANSPORTER"/>
    <property type="match status" value="1"/>
</dbReference>
<dbReference type="Proteomes" id="UP000823824">
    <property type="component" value="Unassembled WGS sequence"/>
</dbReference>
<dbReference type="InterPro" id="IPR000914">
    <property type="entry name" value="SBP_5_dom"/>
</dbReference>
<dbReference type="PROSITE" id="PS51257">
    <property type="entry name" value="PROKAR_LIPOPROTEIN"/>
    <property type="match status" value="1"/>
</dbReference>
<sequence>MTKKQLLKLLSLVCAVSLLTGCWADPPMDSMGLPIQEETEEPEEAVALPTAFTLPYAPDQTLDPVTCPDGIQQVVGSLLYEGLFRLDRQLEPQPWLCQSYSYDPATFTYTFTLRSGVTFSDGSALTAADVAATLRRAQSAPRYSARLAQVASISAGDGVVTVTLSSANTGFPALLDIPIVKSGIETSLMPVGTGPYALTTDESGTCLTAHAGWWGDSDLPVDRIALSTARDWDTVLYQFSSHDIQLITADLTGTDPITATGNISYVDADTTILQYVGFNTRREVFQDPAVRQALGLGLNRATLVSAVLSGHAQAAQFPVSPLSSLYPEELEALYSYDSFAAAMEAAGCTSGQTRTVTLLVNEENSFKVSAAEYIAQALSDFDLKIQVESLPWSEYTAALAAGNFDLYYGEVKLTADWNLASLVGTGGSLNYGGWSDPETDQLLTAYAAAEDRAAAMEALCARLSQQAPILPVCFSATSVLYQTGTITGLSPTMTEPFYDLSACVIHLREE</sequence>
<dbReference type="GO" id="GO:1904680">
    <property type="term" value="F:peptide transmembrane transporter activity"/>
    <property type="evidence" value="ECO:0007669"/>
    <property type="project" value="TreeGrafter"/>
</dbReference>
<comment type="caution">
    <text evidence="6">The sequence shown here is derived from an EMBL/GenBank/DDBJ whole genome shotgun (WGS) entry which is preliminary data.</text>
</comment>
<protein>
    <submittedName>
        <fullName evidence="6">ABC transporter substrate-binding protein</fullName>
    </submittedName>
</protein>
<dbReference type="PANTHER" id="PTHR30290:SF9">
    <property type="entry name" value="OLIGOPEPTIDE-BINDING PROTEIN APPA"/>
    <property type="match status" value="1"/>
</dbReference>
<feature type="domain" description="Solute-binding protein family 5" evidence="5">
    <location>
        <begin position="91"/>
        <end position="409"/>
    </location>
</feature>
<dbReference type="GO" id="GO:0043190">
    <property type="term" value="C:ATP-binding cassette (ABC) transporter complex"/>
    <property type="evidence" value="ECO:0007669"/>
    <property type="project" value="InterPro"/>
</dbReference>
<evidence type="ECO:0000256" key="4">
    <source>
        <dbReference type="SAM" id="SignalP"/>
    </source>
</evidence>
<dbReference type="InterPro" id="IPR039424">
    <property type="entry name" value="SBP_5"/>
</dbReference>
<comment type="similarity">
    <text evidence="1">Belongs to the bacterial solute-binding protein 5 family.</text>
</comment>
<name>A0A9D2RQR9_9FIRM</name>
<keyword evidence="3 4" id="KW-0732">Signal</keyword>
<dbReference type="InterPro" id="IPR030678">
    <property type="entry name" value="Peptide/Ni-bd"/>
</dbReference>
<dbReference type="SUPFAM" id="SSF53850">
    <property type="entry name" value="Periplasmic binding protein-like II"/>
    <property type="match status" value="1"/>
</dbReference>
<dbReference type="PIRSF" id="PIRSF002741">
    <property type="entry name" value="MppA"/>
    <property type="match status" value="1"/>
</dbReference>
<accession>A0A9D2RQR9</accession>
<dbReference type="Pfam" id="PF00496">
    <property type="entry name" value="SBP_bac_5"/>
    <property type="match status" value="1"/>
</dbReference>
<reference evidence="6" key="1">
    <citation type="journal article" date="2021" name="PeerJ">
        <title>Extensive microbial diversity within the chicken gut microbiome revealed by metagenomics and culture.</title>
        <authorList>
            <person name="Gilroy R."/>
            <person name="Ravi A."/>
            <person name="Getino M."/>
            <person name="Pursley I."/>
            <person name="Horton D.L."/>
            <person name="Alikhan N.F."/>
            <person name="Baker D."/>
            <person name="Gharbi K."/>
            <person name="Hall N."/>
            <person name="Watson M."/>
            <person name="Adriaenssens E.M."/>
            <person name="Foster-Nyarko E."/>
            <person name="Jarju S."/>
            <person name="Secka A."/>
            <person name="Antonio M."/>
            <person name="Oren A."/>
            <person name="Chaudhuri R.R."/>
            <person name="La Ragione R."/>
            <person name="Hildebrand F."/>
            <person name="Pallen M.J."/>
        </authorList>
    </citation>
    <scope>NUCLEOTIDE SEQUENCE</scope>
    <source>
        <strain evidence="6">ChiBcec18-1249</strain>
    </source>
</reference>
<dbReference type="GO" id="GO:0015833">
    <property type="term" value="P:peptide transport"/>
    <property type="evidence" value="ECO:0007669"/>
    <property type="project" value="TreeGrafter"/>
</dbReference>
<evidence type="ECO:0000256" key="2">
    <source>
        <dbReference type="ARBA" id="ARBA00022448"/>
    </source>
</evidence>
<feature type="chain" id="PRO_5039505258" evidence="4">
    <location>
        <begin position="25"/>
        <end position="510"/>
    </location>
</feature>
<evidence type="ECO:0000256" key="3">
    <source>
        <dbReference type="ARBA" id="ARBA00022729"/>
    </source>
</evidence>
<organism evidence="6 7">
    <name type="scientific">Candidatus Oscillibacter excrementigallinarum</name>
    <dbReference type="NCBI Taxonomy" id="2838716"/>
    <lineage>
        <taxon>Bacteria</taxon>
        <taxon>Bacillati</taxon>
        <taxon>Bacillota</taxon>
        <taxon>Clostridia</taxon>
        <taxon>Eubacteriales</taxon>
        <taxon>Oscillospiraceae</taxon>
        <taxon>Oscillibacter</taxon>
    </lineage>
</organism>
<gene>
    <name evidence="6" type="ORF">H9787_03230</name>
</gene>
<proteinExistence type="inferred from homology"/>
<evidence type="ECO:0000259" key="5">
    <source>
        <dbReference type="Pfam" id="PF00496"/>
    </source>
</evidence>
<reference evidence="6" key="2">
    <citation type="submission" date="2021-04" db="EMBL/GenBank/DDBJ databases">
        <authorList>
            <person name="Gilroy R."/>
        </authorList>
    </citation>
    <scope>NUCLEOTIDE SEQUENCE</scope>
    <source>
        <strain evidence="6">ChiBcec18-1249</strain>
    </source>
</reference>
<dbReference type="GO" id="GO:0042597">
    <property type="term" value="C:periplasmic space"/>
    <property type="evidence" value="ECO:0007669"/>
    <property type="project" value="UniProtKB-ARBA"/>
</dbReference>
<evidence type="ECO:0000313" key="6">
    <source>
        <dbReference type="EMBL" id="HJB12709.1"/>
    </source>
</evidence>
<evidence type="ECO:0000256" key="1">
    <source>
        <dbReference type="ARBA" id="ARBA00005695"/>
    </source>
</evidence>
<keyword evidence="2" id="KW-0813">Transport</keyword>
<feature type="signal peptide" evidence="4">
    <location>
        <begin position="1"/>
        <end position="24"/>
    </location>
</feature>
<evidence type="ECO:0000313" key="7">
    <source>
        <dbReference type="Proteomes" id="UP000823824"/>
    </source>
</evidence>
<dbReference type="Gene3D" id="3.40.190.10">
    <property type="entry name" value="Periplasmic binding protein-like II"/>
    <property type="match status" value="1"/>
</dbReference>
<dbReference type="EMBL" id="DWZJ01000024">
    <property type="protein sequence ID" value="HJB12709.1"/>
    <property type="molecule type" value="Genomic_DNA"/>
</dbReference>